<evidence type="ECO:0000259" key="1">
    <source>
        <dbReference type="Pfam" id="PF01610"/>
    </source>
</evidence>
<dbReference type="NCBIfam" id="NF033550">
    <property type="entry name" value="transpos_ISL3"/>
    <property type="match status" value="1"/>
</dbReference>
<gene>
    <name evidence="3" type="ORF">EQU24_01025</name>
</gene>
<dbReference type="PANTHER" id="PTHR33498:SF1">
    <property type="entry name" value="TRANSPOSASE FOR INSERTION SEQUENCE ELEMENT IS1557"/>
    <property type="match status" value="1"/>
</dbReference>
<dbReference type="OrthoDB" id="5289059at2"/>
<keyword evidence="4" id="KW-1185">Reference proteome</keyword>
<dbReference type="RefSeq" id="WP_017841294.1">
    <property type="nucleotide sequence ID" value="NZ_CP035467.1"/>
</dbReference>
<dbReference type="Proteomes" id="UP000305881">
    <property type="component" value="Chromosome"/>
</dbReference>
<evidence type="ECO:0000259" key="2">
    <source>
        <dbReference type="Pfam" id="PF13542"/>
    </source>
</evidence>
<evidence type="ECO:0000313" key="4">
    <source>
        <dbReference type="Proteomes" id="UP000305881"/>
    </source>
</evidence>
<dbReference type="Pfam" id="PF01610">
    <property type="entry name" value="DDE_Tnp_ISL3"/>
    <property type="match status" value="1"/>
</dbReference>
<sequence>MNSETLFSMALGLQPPWQVKAVTFSTDELARSELHLHIDFVTGSRFLDDANNLCPVHDTVERQWQHLSFFEHTCYLHCAVPRITTTDGKVRTVDVPWARPGSGFTLLFEALALALIEREMPVNRVAEILKVNPQRIWTIFNHWISKAKAADDPSMITKLGVDETSTKKGHHYVTLGVDLDEARVIHVTEGKGKATLQSIQQHLEDKGVDKEQVEQISMDLSPSFIAGAAESFPSAQITFDRFHVVKLLNEAMNQVRIAERKEHDALKGHKYTFLKNRENLSDKKEKELDELIQLYPTLGEAYRLKVLFNDLWEMPDKPTAEAFLRQWCDEVDAAKIPAFIKFANTVRGHWSGIVHFVESLISNGILEGINSKIQLAKRRARGYRNINNFINMIYFLCGKLKFYYPLYFT</sequence>
<dbReference type="InterPro" id="IPR002560">
    <property type="entry name" value="Transposase_DDE"/>
</dbReference>
<dbReference type="InterPro" id="IPR047951">
    <property type="entry name" value="Transpos_ISL3"/>
</dbReference>
<dbReference type="AlphaFoldDB" id="A0A4V1IJD2"/>
<dbReference type="EMBL" id="CP035467">
    <property type="protein sequence ID" value="QCW80995.1"/>
    <property type="molecule type" value="Genomic_DNA"/>
</dbReference>
<dbReference type="Pfam" id="PF13542">
    <property type="entry name" value="HTH_Tnp_ISL3"/>
    <property type="match status" value="1"/>
</dbReference>
<accession>A0A4V1IJD2</accession>
<dbReference type="InterPro" id="IPR032877">
    <property type="entry name" value="Transposase_HTH"/>
</dbReference>
<dbReference type="STRING" id="675511.GCA_000341735_02803"/>
<dbReference type="PANTHER" id="PTHR33498">
    <property type="entry name" value="TRANSPOSASE FOR INSERTION SEQUENCE ELEMENT IS1557"/>
    <property type="match status" value="1"/>
</dbReference>
<feature type="domain" description="Transposase IS204/IS1001/IS1096/IS1165 DDE" evidence="1">
    <location>
        <begin position="159"/>
        <end position="393"/>
    </location>
</feature>
<evidence type="ECO:0000313" key="3">
    <source>
        <dbReference type="EMBL" id="QCW80995.1"/>
    </source>
</evidence>
<proteinExistence type="predicted"/>
<organism evidence="3 4">
    <name type="scientific">Methylotuvimicrobium buryatense</name>
    <name type="common">Methylomicrobium buryatense</name>
    <dbReference type="NCBI Taxonomy" id="95641"/>
    <lineage>
        <taxon>Bacteria</taxon>
        <taxon>Pseudomonadati</taxon>
        <taxon>Pseudomonadota</taxon>
        <taxon>Gammaproteobacteria</taxon>
        <taxon>Methylococcales</taxon>
        <taxon>Methylococcaceae</taxon>
        <taxon>Methylotuvimicrobium</taxon>
    </lineage>
</organism>
<dbReference type="KEGG" id="mbur:EQU24_01025"/>
<feature type="domain" description="Transposase IS204/IS1001/IS1096/IS1165 helix-turn-helix" evidence="2">
    <location>
        <begin position="93"/>
        <end position="143"/>
    </location>
</feature>
<reference evidence="4" key="1">
    <citation type="journal article" date="2019" name="J. Bacteriol.">
        <title>A Mutagenic Screen Identifies a TonB-Dependent Receptor Required for the Lanthanide Metal Switch in the Type I Methanotroph 'Methylotuvimicrobium buryatense' 5GB1C.</title>
        <authorList>
            <person name="Groom J.D."/>
            <person name="Ford S.M."/>
            <person name="Pesesky M.W."/>
            <person name="Lidstrom M.E."/>
        </authorList>
    </citation>
    <scope>NUCLEOTIDE SEQUENCE [LARGE SCALE GENOMIC DNA]</scope>
    <source>
        <strain evidence="4">5GB1C</strain>
    </source>
</reference>
<protein>
    <submittedName>
        <fullName evidence="3">ISL3 family transposase</fullName>
    </submittedName>
</protein>
<name>A0A4V1IJD2_METBY</name>